<dbReference type="SUPFAM" id="SSF48264">
    <property type="entry name" value="Cytochrome P450"/>
    <property type="match status" value="1"/>
</dbReference>
<keyword evidence="5 10" id="KW-0479">Metal-binding</keyword>
<dbReference type="Gene3D" id="1.10.630.10">
    <property type="entry name" value="Cytochrome P450"/>
    <property type="match status" value="1"/>
</dbReference>
<keyword evidence="9 12" id="KW-0472">Membrane</keyword>
<evidence type="ECO:0000256" key="8">
    <source>
        <dbReference type="ARBA" id="ARBA00023033"/>
    </source>
</evidence>
<keyword evidence="7 10" id="KW-0408">Iron</keyword>
<evidence type="ECO:0000256" key="10">
    <source>
        <dbReference type="PIRSR" id="PIRSR602401-1"/>
    </source>
</evidence>
<comment type="cofactor">
    <cofactor evidence="1 10">
        <name>heme</name>
        <dbReference type="ChEBI" id="CHEBI:30413"/>
    </cofactor>
</comment>
<evidence type="ECO:0000313" key="14">
    <source>
        <dbReference type="Proteomes" id="UP001603857"/>
    </source>
</evidence>
<dbReference type="EMBL" id="JBGMDY010000002">
    <property type="protein sequence ID" value="KAL2342500.1"/>
    <property type="molecule type" value="Genomic_DNA"/>
</dbReference>
<dbReference type="InterPro" id="IPR036396">
    <property type="entry name" value="Cyt_P450_sf"/>
</dbReference>
<keyword evidence="12" id="KW-0812">Transmembrane</keyword>
<evidence type="ECO:0000256" key="12">
    <source>
        <dbReference type="SAM" id="Phobius"/>
    </source>
</evidence>
<evidence type="ECO:0000256" key="2">
    <source>
        <dbReference type="ARBA" id="ARBA00004370"/>
    </source>
</evidence>
<evidence type="ECO:0000256" key="9">
    <source>
        <dbReference type="ARBA" id="ARBA00023136"/>
    </source>
</evidence>
<proteinExistence type="inferred from homology"/>
<dbReference type="GO" id="GO:0046872">
    <property type="term" value="F:metal ion binding"/>
    <property type="evidence" value="ECO:0007669"/>
    <property type="project" value="UniProtKB-KW"/>
</dbReference>
<dbReference type="PRINTS" id="PR00385">
    <property type="entry name" value="P450"/>
</dbReference>
<reference evidence="13 14" key="1">
    <citation type="submission" date="2024-08" db="EMBL/GenBank/DDBJ databases">
        <title>Insights into the chromosomal genome structure of Flemingia macrophylla.</title>
        <authorList>
            <person name="Ding Y."/>
            <person name="Zhao Y."/>
            <person name="Bi W."/>
            <person name="Wu M."/>
            <person name="Zhao G."/>
            <person name="Gong Y."/>
            <person name="Li W."/>
            <person name="Zhang P."/>
        </authorList>
    </citation>
    <scope>NUCLEOTIDE SEQUENCE [LARGE SCALE GENOMIC DNA]</scope>
    <source>
        <strain evidence="13">DYQJB</strain>
        <tissue evidence="13">Leaf</tissue>
    </source>
</reference>
<organism evidence="13 14">
    <name type="scientific">Flemingia macrophylla</name>
    <dbReference type="NCBI Taxonomy" id="520843"/>
    <lineage>
        <taxon>Eukaryota</taxon>
        <taxon>Viridiplantae</taxon>
        <taxon>Streptophyta</taxon>
        <taxon>Embryophyta</taxon>
        <taxon>Tracheophyta</taxon>
        <taxon>Spermatophyta</taxon>
        <taxon>Magnoliopsida</taxon>
        <taxon>eudicotyledons</taxon>
        <taxon>Gunneridae</taxon>
        <taxon>Pentapetalae</taxon>
        <taxon>rosids</taxon>
        <taxon>fabids</taxon>
        <taxon>Fabales</taxon>
        <taxon>Fabaceae</taxon>
        <taxon>Papilionoideae</taxon>
        <taxon>50 kb inversion clade</taxon>
        <taxon>NPAAA clade</taxon>
        <taxon>indigoferoid/millettioid clade</taxon>
        <taxon>Phaseoleae</taxon>
        <taxon>Flemingia</taxon>
    </lineage>
</organism>
<protein>
    <recommendedName>
        <fullName evidence="15">Cytochrome P450</fullName>
    </recommendedName>
</protein>
<comment type="subcellular location">
    <subcellularLocation>
        <location evidence="2">Membrane</location>
    </subcellularLocation>
</comment>
<gene>
    <name evidence="13" type="ORF">Fmac_003785</name>
</gene>
<keyword evidence="6 11" id="KW-0560">Oxidoreductase</keyword>
<dbReference type="PROSITE" id="PS00086">
    <property type="entry name" value="CYTOCHROME_P450"/>
    <property type="match status" value="1"/>
</dbReference>
<keyword evidence="12" id="KW-1133">Transmembrane helix</keyword>
<comment type="similarity">
    <text evidence="3 11">Belongs to the cytochrome P450 family.</text>
</comment>
<evidence type="ECO:0000256" key="5">
    <source>
        <dbReference type="ARBA" id="ARBA00022723"/>
    </source>
</evidence>
<evidence type="ECO:0000256" key="3">
    <source>
        <dbReference type="ARBA" id="ARBA00010617"/>
    </source>
</evidence>
<evidence type="ECO:0000256" key="1">
    <source>
        <dbReference type="ARBA" id="ARBA00001971"/>
    </source>
</evidence>
<dbReference type="PRINTS" id="PR00463">
    <property type="entry name" value="EP450I"/>
</dbReference>
<feature type="binding site" description="axial binding residue" evidence="10">
    <location>
        <position position="444"/>
    </location>
    <ligand>
        <name>heme</name>
        <dbReference type="ChEBI" id="CHEBI:30413"/>
    </ligand>
    <ligandPart>
        <name>Fe</name>
        <dbReference type="ChEBI" id="CHEBI:18248"/>
    </ligandPart>
</feature>
<evidence type="ECO:0008006" key="15">
    <source>
        <dbReference type="Google" id="ProtNLM"/>
    </source>
</evidence>
<evidence type="ECO:0000256" key="7">
    <source>
        <dbReference type="ARBA" id="ARBA00023004"/>
    </source>
</evidence>
<dbReference type="GO" id="GO:0016020">
    <property type="term" value="C:membrane"/>
    <property type="evidence" value="ECO:0007669"/>
    <property type="project" value="UniProtKB-SubCell"/>
</dbReference>
<dbReference type="InterPro" id="IPR001128">
    <property type="entry name" value="Cyt_P450"/>
</dbReference>
<keyword evidence="4 10" id="KW-0349">Heme</keyword>
<dbReference type="GO" id="GO:0004497">
    <property type="term" value="F:monooxygenase activity"/>
    <property type="evidence" value="ECO:0007669"/>
    <property type="project" value="UniProtKB-KW"/>
</dbReference>
<dbReference type="InterPro" id="IPR017972">
    <property type="entry name" value="Cyt_P450_CS"/>
</dbReference>
<dbReference type="Proteomes" id="UP001603857">
    <property type="component" value="Unassembled WGS sequence"/>
</dbReference>
<dbReference type="FunFam" id="1.10.630.10:FF:000011">
    <property type="entry name" value="Cytochrome P450 83B1"/>
    <property type="match status" value="1"/>
</dbReference>
<dbReference type="AlphaFoldDB" id="A0ABD1N5N2"/>
<dbReference type="PANTHER" id="PTHR47943">
    <property type="entry name" value="CYTOCHROME P450 93A3-LIKE"/>
    <property type="match status" value="1"/>
</dbReference>
<dbReference type="Pfam" id="PF00067">
    <property type="entry name" value="p450"/>
    <property type="match status" value="1"/>
</dbReference>
<name>A0ABD1N5N2_9FABA</name>
<evidence type="ECO:0000256" key="11">
    <source>
        <dbReference type="RuleBase" id="RU000461"/>
    </source>
</evidence>
<dbReference type="PANTHER" id="PTHR47943:SF9">
    <property type="entry name" value="CYTOCHROME P450"/>
    <property type="match status" value="1"/>
</dbReference>
<evidence type="ECO:0000313" key="13">
    <source>
        <dbReference type="EMBL" id="KAL2342500.1"/>
    </source>
</evidence>
<keyword evidence="8 11" id="KW-0503">Monooxygenase</keyword>
<comment type="caution">
    <text evidence="13">The sequence shown here is derived from an EMBL/GenBank/DDBJ whole genome shotgun (WGS) entry which is preliminary data.</text>
</comment>
<evidence type="ECO:0000256" key="6">
    <source>
        <dbReference type="ARBA" id="ARBA00023002"/>
    </source>
</evidence>
<evidence type="ECO:0000256" key="4">
    <source>
        <dbReference type="ARBA" id="ARBA00022617"/>
    </source>
</evidence>
<accession>A0ABD1N5N2</accession>
<sequence>MFDSIMSATVIVFAFIFIVSAILLGGRKVRKDGERVLPSPSTIPILGNLHMLGKLPHHTLEALAKRYGPIMFLKLGQVPTIVVSSADSAENFLKSHDHVFSSRPTHEANTYLDYGTGGLAFSKYGAYWSNMRKFCTIQLLSASKVDSFEPLRKKELQQAVNFLQKAAMDGRVVDLSEVEHNVIEDFVYKMVLGRNKDGEFDLKGLIQKQHNLLGAFNIADYVPWLGLLDLQGLKREFKKTSKALDLMLEKIIKEHERVDVQNGQHEDFVDILLSLMHQPLNPYDEQSQIIERTNIKAILLDMIAGAFETAATIVEWALAELLRDPRVMKNLQDELDNVVGRNRLVEESDLEKLSYLDIVIKETFRLHPAGPLVPRESIEDATVHGYFIKKNTSVLINLRAIGRDPKIWSDNAEMFYPERFINNSLDYRGHNLQFIPFGFGRRGCPGMLLGLTTVKLVVAQLMHCFSWELPGNLASEELDMTEKFGLTTPRLHHLLAVPTYRLLSQAI</sequence>
<dbReference type="CDD" id="cd11072">
    <property type="entry name" value="CYP71-like"/>
    <property type="match status" value="1"/>
</dbReference>
<feature type="transmembrane region" description="Helical" evidence="12">
    <location>
        <begin position="6"/>
        <end position="25"/>
    </location>
</feature>
<dbReference type="InterPro" id="IPR002401">
    <property type="entry name" value="Cyt_P450_E_grp-I"/>
</dbReference>
<keyword evidence="14" id="KW-1185">Reference proteome</keyword>